<dbReference type="EMBL" id="JACQPB010000022">
    <property type="protein sequence ID" value="MBI4210162.1"/>
    <property type="molecule type" value="Genomic_DNA"/>
</dbReference>
<proteinExistence type="predicted"/>
<protein>
    <submittedName>
        <fullName evidence="1">Uncharacterized protein</fullName>
    </submittedName>
</protein>
<accession>A0A8T3YK42</accession>
<evidence type="ECO:0000313" key="2">
    <source>
        <dbReference type="Proteomes" id="UP000732298"/>
    </source>
</evidence>
<dbReference type="Proteomes" id="UP000732298">
    <property type="component" value="Unassembled WGS sequence"/>
</dbReference>
<organism evidence="1 2">
    <name type="scientific">Candidatus Iainarchaeum sp</name>
    <dbReference type="NCBI Taxonomy" id="3101447"/>
    <lineage>
        <taxon>Archaea</taxon>
        <taxon>Candidatus Iainarchaeota</taxon>
        <taxon>Candidatus Iainarchaeia</taxon>
        <taxon>Candidatus Iainarchaeales</taxon>
        <taxon>Candidatus Iainarchaeaceae</taxon>
        <taxon>Candidatus Iainarchaeum</taxon>
    </lineage>
</organism>
<comment type="caution">
    <text evidence="1">The sequence shown here is derived from an EMBL/GenBank/DDBJ whole genome shotgun (WGS) entry which is preliminary data.</text>
</comment>
<evidence type="ECO:0000313" key="1">
    <source>
        <dbReference type="EMBL" id="MBI4210162.1"/>
    </source>
</evidence>
<dbReference type="AlphaFoldDB" id="A0A8T3YK42"/>
<sequence length="154" mass="17850">MDEPIILPIGDDELERRLLEIRQKHDINATLLVNLLKSQEFTRLASQGLGKHAMRRARRTLTGSSATFGFLSEIIERHKASLAARHDDYTNSILSKLDPKQRDAYQTGNWTPEILEAVSTAQRKHFPKRPPSPAEIEKRVTFKPHGQYRRRWNR</sequence>
<reference evidence="1" key="1">
    <citation type="submission" date="2020-07" db="EMBL/GenBank/DDBJ databases">
        <title>Huge and variable diversity of episymbiotic CPR bacteria and DPANN archaea in groundwater ecosystems.</title>
        <authorList>
            <person name="He C.Y."/>
            <person name="Keren R."/>
            <person name="Whittaker M."/>
            <person name="Farag I.F."/>
            <person name="Doudna J."/>
            <person name="Cate J.H.D."/>
            <person name="Banfield J.F."/>
        </authorList>
    </citation>
    <scope>NUCLEOTIDE SEQUENCE</scope>
    <source>
        <strain evidence="1">NC_groundwater_1296_Ag_S-0.2um_52_80</strain>
    </source>
</reference>
<name>A0A8T3YK42_9ARCH</name>
<gene>
    <name evidence="1" type="ORF">HY544_01475</name>
</gene>